<keyword evidence="5" id="KW-0325">Glycoprotein</keyword>
<dbReference type="Gene3D" id="1.20.1640.10">
    <property type="entry name" value="Multidrug efflux transporter AcrB transmembrane domain"/>
    <property type="match status" value="1"/>
</dbReference>
<gene>
    <name evidence="7" type="ORF">CPOL0286_LOCUS6422</name>
</gene>
<dbReference type="GO" id="GO:0022857">
    <property type="term" value="F:transmembrane transporter activity"/>
    <property type="evidence" value="ECO:0007669"/>
    <property type="project" value="TreeGrafter"/>
</dbReference>
<evidence type="ECO:0000256" key="3">
    <source>
        <dbReference type="ARBA" id="ARBA00022989"/>
    </source>
</evidence>
<evidence type="ECO:0000256" key="1">
    <source>
        <dbReference type="ARBA" id="ARBA00004141"/>
    </source>
</evidence>
<reference evidence="7" key="1">
    <citation type="submission" date="2021-01" db="EMBL/GenBank/DDBJ databases">
        <authorList>
            <person name="Corre E."/>
            <person name="Pelletier E."/>
            <person name="Niang G."/>
            <person name="Scheremetjew M."/>
            <person name="Finn R."/>
            <person name="Kale V."/>
            <person name="Holt S."/>
            <person name="Cochrane G."/>
            <person name="Meng A."/>
            <person name="Brown T."/>
            <person name="Cohen L."/>
        </authorList>
    </citation>
    <scope>NUCLEOTIDE SEQUENCE</scope>
    <source>
        <strain evidence="7">UIO037</strain>
    </source>
</reference>
<keyword evidence="4 6" id="KW-0472">Membrane</keyword>
<evidence type="ECO:0008006" key="8">
    <source>
        <dbReference type="Google" id="ProtNLM"/>
    </source>
</evidence>
<feature type="transmembrane region" description="Helical" evidence="6">
    <location>
        <begin position="81"/>
        <end position="105"/>
    </location>
</feature>
<proteinExistence type="predicted"/>
<dbReference type="InterPro" id="IPR052081">
    <property type="entry name" value="Dispatched_Hh_regulator"/>
</dbReference>
<dbReference type="PANTHER" id="PTHR45951:SF7">
    <property type="entry name" value="SSD DOMAIN-CONTAINING PROTEIN"/>
    <property type="match status" value="1"/>
</dbReference>
<dbReference type="AlphaFoldDB" id="A0A7S4HVE0"/>
<evidence type="ECO:0000256" key="2">
    <source>
        <dbReference type="ARBA" id="ARBA00022692"/>
    </source>
</evidence>
<keyword evidence="3 6" id="KW-1133">Transmembrane helix</keyword>
<dbReference type="EMBL" id="HBKO01014186">
    <property type="protein sequence ID" value="CAE2210176.1"/>
    <property type="molecule type" value="Transcribed_RNA"/>
</dbReference>
<evidence type="ECO:0000256" key="6">
    <source>
        <dbReference type="SAM" id="Phobius"/>
    </source>
</evidence>
<accession>A0A7S4HVE0</accession>
<evidence type="ECO:0000256" key="5">
    <source>
        <dbReference type="ARBA" id="ARBA00023180"/>
    </source>
</evidence>
<keyword evidence="2 6" id="KW-0812">Transmembrane</keyword>
<dbReference type="SUPFAM" id="SSF82866">
    <property type="entry name" value="Multidrug efflux transporter AcrB transmembrane domain"/>
    <property type="match status" value="1"/>
</dbReference>
<feature type="transmembrane region" description="Helical" evidence="6">
    <location>
        <begin position="53"/>
        <end position="75"/>
    </location>
</feature>
<evidence type="ECO:0000313" key="7">
    <source>
        <dbReference type="EMBL" id="CAE2210176.1"/>
    </source>
</evidence>
<comment type="subcellular location">
    <subcellularLocation>
        <location evidence="1">Membrane</location>
        <topology evidence="1">Multi-pass membrane protein</topology>
    </subcellularLocation>
</comment>
<evidence type="ECO:0000256" key="4">
    <source>
        <dbReference type="ARBA" id="ARBA00023136"/>
    </source>
</evidence>
<dbReference type="GO" id="GO:0016020">
    <property type="term" value="C:membrane"/>
    <property type="evidence" value="ECO:0007669"/>
    <property type="project" value="UniProtKB-SubCell"/>
</dbReference>
<organism evidence="7">
    <name type="scientific">Prymnesium polylepis</name>
    <dbReference type="NCBI Taxonomy" id="72548"/>
    <lineage>
        <taxon>Eukaryota</taxon>
        <taxon>Haptista</taxon>
        <taxon>Haptophyta</taxon>
        <taxon>Prymnesiophyceae</taxon>
        <taxon>Prymnesiales</taxon>
        <taxon>Prymnesiaceae</taxon>
        <taxon>Prymnesium</taxon>
    </lineage>
</organism>
<sequence length="125" mass="14087">MGWTLGSYESQFIMILSGFSVDYVVHLAHAYMESLAKLRIDRVHDGVRALGISVFWGMATSAIACVSLTLCQIQFFFKFGLFFLLTILWAYLWSSLFMLSVLAWVGPEPRKGNEGQSNAETVHKI</sequence>
<name>A0A7S4HVE0_9EUKA</name>
<protein>
    <recommendedName>
        <fullName evidence="8">SSD domain-containing protein</fullName>
    </recommendedName>
</protein>
<dbReference type="PANTHER" id="PTHR45951">
    <property type="entry name" value="PROTEIN DISPATCHED-RELATED"/>
    <property type="match status" value="1"/>
</dbReference>
<feature type="transmembrane region" description="Helical" evidence="6">
    <location>
        <begin position="12"/>
        <end position="32"/>
    </location>
</feature>